<dbReference type="InParanoid" id="A0A1C7MXX8"/>
<evidence type="ECO:0000313" key="2">
    <source>
        <dbReference type="Proteomes" id="UP000093000"/>
    </source>
</evidence>
<keyword evidence="2" id="KW-1185">Reference proteome</keyword>
<gene>
    <name evidence="1" type="ORF">A0J61_10330</name>
</gene>
<proteinExistence type="predicted"/>
<dbReference type="EMBL" id="LUGH01001121">
    <property type="protein sequence ID" value="OBZ81621.1"/>
    <property type="molecule type" value="Genomic_DNA"/>
</dbReference>
<reference evidence="1 2" key="1">
    <citation type="submission" date="2016-03" db="EMBL/GenBank/DDBJ databases">
        <title>Choanephora cucurbitarum.</title>
        <authorList>
            <person name="Min B."/>
            <person name="Park H."/>
            <person name="Park J.-H."/>
            <person name="Shin H.-D."/>
            <person name="Choi I.-G."/>
        </authorList>
    </citation>
    <scope>NUCLEOTIDE SEQUENCE [LARGE SCALE GENOMIC DNA]</scope>
    <source>
        <strain evidence="1 2">KUS-F28377</strain>
    </source>
</reference>
<accession>A0A1C7MXX8</accession>
<name>A0A1C7MXX8_9FUNG</name>
<dbReference type="AlphaFoldDB" id="A0A1C7MXX8"/>
<sequence length="72" mass="7887">MKLVNEPVSRSTCPGLFVGGFPKKNSAKLIPATALGYICDPDDDSYFPLLPNNISVLTERDDMALVKFIDVK</sequence>
<protein>
    <submittedName>
        <fullName evidence="1">Uncharacterized protein</fullName>
    </submittedName>
</protein>
<comment type="caution">
    <text evidence="1">The sequence shown here is derived from an EMBL/GenBank/DDBJ whole genome shotgun (WGS) entry which is preliminary data.</text>
</comment>
<organism evidence="1 2">
    <name type="scientific">Choanephora cucurbitarum</name>
    <dbReference type="NCBI Taxonomy" id="101091"/>
    <lineage>
        <taxon>Eukaryota</taxon>
        <taxon>Fungi</taxon>
        <taxon>Fungi incertae sedis</taxon>
        <taxon>Mucoromycota</taxon>
        <taxon>Mucoromycotina</taxon>
        <taxon>Mucoromycetes</taxon>
        <taxon>Mucorales</taxon>
        <taxon>Mucorineae</taxon>
        <taxon>Choanephoraceae</taxon>
        <taxon>Choanephoroideae</taxon>
        <taxon>Choanephora</taxon>
    </lineage>
</organism>
<dbReference type="Proteomes" id="UP000093000">
    <property type="component" value="Unassembled WGS sequence"/>
</dbReference>
<evidence type="ECO:0000313" key="1">
    <source>
        <dbReference type="EMBL" id="OBZ81621.1"/>
    </source>
</evidence>